<evidence type="ECO:0000256" key="11">
    <source>
        <dbReference type="RuleBase" id="RU363063"/>
    </source>
</evidence>
<evidence type="ECO:0000256" key="5">
    <source>
        <dbReference type="ARBA" id="ARBA00022692"/>
    </source>
</evidence>
<accession>V4AHP6</accession>
<evidence type="ECO:0000256" key="4">
    <source>
        <dbReference type="ARBA" id="ARBA00022679"/>
    </source>
</evidence>
<dbReference type="GO" id="GO:0006493">
    <property type="term" value="P:protein O-linked glycosylation"/>
    <property type="evidence" value="ECO:0007669"/>
    <property type="project" value="TreeGrafter"/>
</dbReference>
<gene>
    <name evidence="12" type="ORF">LOTGIDRAFT_115678</name>
</gene>
<dbReference type="Proteomes" id="UP000030746">
    <property type="component" value="Unassembled WGS sequence"/>
</dbReference>
<feature type="non-terminal residue" evidence="12">
    <location>
        <position position="1"/>
    </location>
</feature>
<evidence type="ECO:0000256" key="9">
    <source>
        <dbReference type="ARBA" id="ARBA00023136"/>
    </source>
</evidence>
<dbReference type="CTD" id="20231257"/>
<evidence type="ECO:0000313" key="12">
    <source>
        <dbReference type="EMBL" id="ESO96442.1"/>
    </source>
</evidence>
<dbReference type="Pfam" id="PF01762">
    <property type="entry name" value="Galactosyl_T"/>
    <property type="match status" value="1"/>
</dbReference>
<proteinExistence type="inferred from homology"/>
<organism evidence="12 13">
    <name type="scientific">Lottia gigantea</name>
    <name type="common">Giant owl limpet</name>
    <dbReference type="NCBI Taxonomy" id="225164"/>
    <lineage>
        <taxon>Eukaryota</taxon>
        <taxon>Metazoa</taxon>
        <taxon>Spiralia</taxon>
        <taxon>Lophotrochozoa</taxon>
        <taxon>Mollusca</taxon>
        <taxon>Gastropoda</taxon>
        <taxon>Patellogastropoda</taxon>
        <taxon>Lottioidea</taxon>
        <taxon>Lottiidae</taxon>
        <taxon>Lottia</taxon>
    </lineage>
</organism>
<keyword evidence="7" id="KW-1133">Transmembrane helix</keyword>
<evidence type="ECO:0000256" key="3">
    <source>
        <dbReference type="ARBA" id="ARBA00022676"/>
    </source>
</evidence>
<keyword evidence="10" id="KW-0325">Glycoprotein</keyword>
<dbReference type="InterPro" id="IPR002659">
    <property type="entry name" value="Glyco_trans_31"/>
</dbReference>
<keyword evidence="6" id="KW-0735">Signal-anchor</keyword>
<comment type="subcellular location">
    <subcellularLocation>
        <location evidence="1 11">Golgi apparatus membrane</location>
        <topology evidence="1 11">Single-pass type II membrane protein</topology>
    </subcellularLocation>
</comment>
<keyword evidence="4" id="KW-0808">Transferase</keyword>
<dbReference type="GeneID" id="20231257"/>
<dbReference type="EMBL" id="KB201459">
    <property type="protein sequence ID" value="ESO96442.1"/>
    <property type="molecule type" value="Genomic_DNA"/>
</dbReference>
<evidence type="ECO:0000256" key="6">
    <source>
        <dbReference type="ARBA" id="ARBA00022968"/>
    </source>
</evidence>
<dbReference type="GO" id="GO:0016758">
    <property type="term" value="F:hexosyltransferase activity"/>
    <property type="evidence" value="ECO:0007669"/>
    <property type="project" value="InterPro"/>
</dbReference>
<dbReference type="OrthoDB" id="5512589at2759"/>
<keyword evidence="8 11" id="KW-0333">Golgi apparatus</keyword>
<dbReference type="KEGG" id="lgi:LOTGIDRAFT_115678"/>
<dbReference type="EC" id="2.4.1.-" evidence="11"/>
<keyword evidence="13" id="KW-1185">Reference proteome</keyword>
<dbReference type="PANTHER" id="PTHR11214">
    <property type="entry name" value="BETA-1,3-N-ACETYLGLUCOSAMINYLTRANSFERASE"/>
    <property type="match status" value="1"/>
</dbReference>
<evidence type="ECO:0000313" key="13">
    <source>
        <dbReference type="Proteomes" id="UP000030746"/>
    </source>
</evidence>
<dbReference type="HOGENOM" id="CLU_036849_2_3_1"/>
<evidence type="ECO:0000256" key="8">
    <source>
        <dbReference type="ARBA" id="ARBA00023034"/>
    </source>
</evidence>
<name>V4AHP6_LOTGI</name>
<keyword evidence="5" id="KW-0812">Transmembrane</keyword>
<dbReference type="RefSeq" id="XP_009052805.1">
    <property type="nucleotide sequence ID" value="XM_009054557.1"/>
</dbReference>
<evidence type="ECO:0000256" key="2">
    <source>
        <dbReference type="ARBA" id="ARBA00008661"/>
    </source>
</evidence>
<dbReference type="AlphaFoldDB" id="V4AHP6"/>
<evidence type="ECO:0000256" key="10">
    <source>
        <dbReference type="ARBA" id="ARBA00023180"/>
    </source>
</evidence>
<dbReference type="STRING" id="225164.V4AHP6"/>
<dbReference type="OMA" id="IARENCT"/>
<dbReference type="FunFam" id="3.90.550.50:FF:000001">
    <property type="entry name" value="Hexosyltransferase"/>
    <property type="match status" value="1"/>
</dbReference>
<sequence>FVNPHDYKYILNEPEACTESTHLIIMVCTSIKNFAERQTIRETWGSVGKEPKTNITVLYLVGSGVPKYMQLQLENESRTYHDVIQEDFKDSYRNLSIKSQAMLKWVSTYCMTAKYLLKADDDMYVNIPNLLTALHKQKHAKFILGVTFVGAQPVQSQSSKWYTPVKDFNEKFYPKYTSGTSYSMSTAAVPDLFKASLQIKMFWLEDIYITGICARKAGITRINDYGFHYVKMPAKGCVHSKSVTGHRNNITEIRKIHKELMDPKLNCSKP</sequence>
<protein>
    <recommendedName>
        <fullName evidence="11">Hexosyltransferase</fullName>
        <ecNumber evidence="11">2.4.1.-</ecNumber>
    </recommendedName>
</protein>
<dbReference type="Gene3D" id="3.90.550.50">
    <property type="match status" value="1"/>
</dbReference>
<evidence type="ECO:0000256" key="1">
    <source>
        <dbReference type="ARBA" id="ARBA00004323"/>
    </source>
</evidence>
<dbReference type="GO" id="GO:0000139">
    <property type="term" value="C:Golgi membrane"/>
    <property type="evidence" value="ECO:0007669"/>
    <property type="project" value="UniProtKB-SubCell"/>
</dbReference>
<evidence type="ECO:0000256" key="7">
    <source>
        <dbReference type="ARBA" id="ARBA00022989"/>
    </source>
</evidence>
<comment type="similarity">
    <text evidence="2 11">Belongs to the glycosyltransferase 31 family.</text>
</comment>
<reference evidence="12 13" key="1">
    <citation type="journal article" date="2013" name="Nature">
        <title>Insights into bilaterian evolution from three spiralian genomes.</title>
        <authorList>
            <person name="Simakov O."/>
            <person name="Marletaz F."/>
            <person name="Cho S.J."/>
            <person name="Edsinger-Gonzales E."/>
            <person name="Havlak P."/>
            <person name="Hellsten U."/>
            <person name="Kuo D.H."/>
            <person name="Larsson T."/>
            <person name="Lv J."/>
            <person name="Arendt D."/>
            <person name="Savage R."/>
            <person name="Osoegawa K."/>
            <person name="de Jong P."/>
            <person name="Grimwood J."/>
            <person name="Chapman J.A."/>
            <person name="Shapiro H."/>
            <person name="Aerts A."/>
            <person name="Otillar R.P."/>
            <person name="Terry A.Y."/>
            <person name="Boore J.L."/>
            <person name="Grigoriev I.V."/>
            <person name="Lindberg D.R."/>
            <person name="Seaver E.C."/>
            <person name="Weisblat D.A."/>
            <person name="Putnam N.H."/>
            <person name="Rokhsar D.S."/>
        </authorList>
    </citation>
    <scope>NUCLEOTIDE SEQUENCE [LARGE SCALE GENOMIC DNA]</scope>
</reference>
<dbReference type="PANTHER" id="PTHR11214:SF314">
    <property type="entry name" value="HEXOSYLTRANSFERASE"/>
    <property type="match status" value="1"/>
</dbReference>
<keyword evidence="9" id="KW-0472">Membrane</keyword>
<keyword evidence="3 11" id="KW-0328">Glycosyltransferase</keyword>